<dbReference type="Proteomes" id="UP001341840">
    <property type="component" value="Unassembled WGS sequence"/>
</dbReference>
<dbReference type="EMBL" id="JASCZI010151607">
    <property type="protein sequence ID" value="MED6173697.1"/>
    <property type="molecule type" value="Genomic_DNA"/>
</dbReference>
<protein>
    <submittedName>
        <fullName evidence="2">Uncharacterized protein</fullName>
    </submittedName>
</protein>
<feature type="compositionally biased region" description="Basic and acidic residues" evidence="1">
    <location>
        <begin position="19"/>
        <end position="33"/>
    </location>
</feature>
<evidence type="ECO:0000313" key="3">
    <source>
        <dbReference type="Proteomes" id="UP001341840"/>
    </source>
</evidence>
<comment type="caution">
    <text evidence="2">The sequence shown here is derived from an EMBL/GenBank/DDBJ whole genome shotgun (WGS) entry which is preliminary data.</text>
</comment>
<feature type="compositionally biased region" description="Basic residues" evidence="1">
    <location>
        <begin position="90"/>
        <end position="99"/>
    </location>
</feature>
<reference evidence="2 3" key="1">
    <citation type="journal article" date="2023" name="Plants (Basel)">
        <title>Bridging the Gap: Combining Genomics and Transcriptomics Approaches to Understand Stylosanthes scabra, an Orphan Legume from the Brazilian Caatinga.</title>
        <authorList>
            <person name="Ferreira-Neto J.R.C."/>
            <person name="da Silva M.D."/>
            <person name="Binneck E."/>
            <person name="de Melo N.F."/>
            <person name="da Silva R.H."/>
            <person name="de Melo A.L.T.M."/>
            <person name="Pandolfi V."/>
            <person name="Bustamante F.O."/>
            <person name="Brasileiro-Vidal A.C."/>
            <person name="Benko-Iseppon A.M."/>
        </authorList>
    </citation>
    <scope>NUCLEOTIDE SEQUENCE [LARGE SCALE GENOMIC DNA]</scope>
    <source>
        <tissue evidence="2">Leaves</tissue>
    </source>
</reference>
<name>A0ABU6VL79_9FABA</name>
<organism evidence="2 3">
    <name type="scientific">Stylosanthes scabra</name>
    <dbReference type="NCBI Taxonomy" id="79078"/>
    <lineage>
        <taxon>Eukaryota</taxon>
        <taxon>Viridiplantae</taxon>
        <taxon>Streptophyta</taxon>
        <taxon>Embryophyta</taxon>
        <taxon>Tracheophyta</taxon>
        <taxon>Spermatophyta</taxon>
        <taxon>Magnoliopsida</taxon>
        <taxon>eudicotyledons</taxon>
        <taxon>Gunneridae</taxon>
        <taxon>Pentapetalae</taxon>
        <taxon>rosids</taxon>
        <taxon>fabids</taxon>
        <taxon>Fabales</taxon>
        <taxon>Fabaceae</taxon>
        <taxon>Papilionoideae</taxon>
        <taxon>50 kb inversion clade</taxon>
        <taxon>dalbergioids sensu lato</taxon>
        <taxon>Dalbergieae</taxon>
        <taxon>Pterocarpus clade</taxon>
        <taxon>Stylosanthes</taxon>
    </lineage>
</organism>
<proteinExistence type="predicted"/>
<gene>
    <name evidence="2" type="ORF">PIB30_062114</name>
</gene>
<feature type="non-terminal residue" evidence="2">
    <location>
        <position position="1"/>
    </location>
</feature>
<keyword evidence="3" id="KW-1185">Reference proteome</keyword>
<feature type="region of interest" description="Disordered" evidence="1">
    <location>
        <begin position="1"/>
        <end position="99"/>
    </location>
</feature>
<accession>A0ABU6VL79</accession>
<evidence type="ECO:0000256" key="1">
    <source>
        <dbReference type="SAM" id="MobiDB-lite"/>
    </source>
</evidence>
<feature type="compositionally biased region" description="Basic residues" evidence="1">
    <location>
        <begin position="7"/>
        <end position="18"/>
    </location>
</feature>
<sequence>LRTENRRKPKKQRTKKKLTREEKEENDKSEKPKPSNPTDASPPEASGKSFHNPTSRRRDLRGILTTHESRNVGNVGPREFGATVPDIGPKRPKSLRCTH</sequence>
<evidence type="ECO:0000313" key="2">
    <source>
        <dbReference type="EMBL" id="MED6173697.1"/>
    </source>
</evidence>